<accession>A0A8C9AIK7</accession>
<reference evidence="1" key="1">
    <citation type="submission" date="2025-08" db="UniProtKB">
        <authorList>
            <consortium name="Ensembl"/>
        </authorList>
    </citation>
    <scope>IDENTIFICATION</scope>
</reference>
<keyword evidence="2" id="KW-1185">Reference proteome</keyword>
<organism evidence="1 2">
    <name type="scientific">Prolemur simus</name>
    <name type="common">Greater bamboo lemur</name>
    <name type="synonym">Hapalemur simus</name>
    <dbReference type="NCBI Taxonomy" id="1328070"/>
    <lineage>
        <taxon>Eukaryota</taxon>
        <taxon>Metazoa</taxon>
        <taxon>Chordata</taxon>
        <taxon>Craniata</taxon>
        <taxon>Vertebrata</taxon>
        <taxon>Euteleostomi</taxon>
        <taxon>Mammalia</taxon>
        <taxon>Eutheria</taxon>
        <taxon>Euarchontoglires</taxon>
        <taxon>Primates</taxon>
        <taxon>Strepsirrhini</taxon>
        <taxon>Lemuriformes</taxon>
        <taxon>Lemuridae</taxon>
        <taxon>Prolemur</taxon>
    </lineage>
</organism>
<dbReference type="Ensembl" id="ENSPSMT00000038203.1">
    <property type="protein sequence ID" value="ENSPSMP00000033143.1"/>
    <property type="gene ID" value="ENSPSMG00000022885.1"/>
</dbReference>
<evidence type="ECO:0000313" key="2">
    <source>
        <dbReference type="Proteomes" id="UP000694414"/>
    </source>
</evidence>
<evidence type="ECO:0000313" key="1">
    <source>
        <dbReference type="Ensembl" id="ENSPSMP00000033143.1"/>
    </source>
</evidence>
<dbReference type="AlphaFoldDB" id="A0A8C9AIK7"/>
<sequence>MVGSACFLQGKWLQIKSRHLNPPKGSAEGISQSVILFAKRLMSFLNCKARFPIPFSSNRELRRMAHVTGLGGTTGEVGTLRILEQNCPALQRGPWMSPEMT</sequence>
<proteinExistence type="predicted"/>
<name>A0A8C9AIK7_PROSS</name>
<protein>
    <submittedName>
        <fullName evidence="1">Uncharacterized protein</fullName>
    </submittedName>
</protein>
<dbReference type="Proteomes" id="UP000694414">
    <property type="component" value="Unplaced"/>
</dbReference>
<reference evidence="1" key="2">
    <citation type="submission" date="2025-09" db="UniProtKB">
        <authorList>
            <consortium name="Ensembl"/>
        </authorList>
    </citation>
    <scope>IDENTIFICATION</scope>
</reference>